<comment type="similarity">
    <text evidence="1">Belongs to the actin family.</text>
</comment>
<evidence type="ECO:0000256" key="1">
    <source>
        <dbReference type="ARBA" id="ARBA00006752"/>
    </source>
</evidence>
<dbReference type="PRINTS" id="PR00190">
    <property type="entry name" value="ACTIN"/>
</dbReference>
<organism evidence="2 3">
    <name type="scientific">Lynx pardinus</name>
    <name type="common">Iberian lynx</name>
    <name type="synonym">Felis pardina</name>
    <dbReference type="NCBI Taxonomy" id="191816"/>
    <lineage>
        <taxon>Eukaryota</taxon>
        <taxon>Metazoa</taxon>
        <taxon>Chordata</taxon>
        <taxon>Craniata</taxon>
        <taxon>Vertebrata</taxon>
        <taxon>Euteleostomi</taxon>
        <taxon>Mammalia</taxon>
        <taxon>Eutheria</taxon>
        <taxon>Laurasiatheria</taxon>
        <taxon>Carnivora</taxon>
        <taxon>Feliformia</taxon>
        <taxon>Felidae</taxon>
        <taxon>Felinae</taxon>
        <taxon>Lynx</taxon>
    </lineage>
</organism>
<name>A0A485NVM4_LYNPA</name>
<gene>
    <name evidence="2" type="ORF">LYPA_23C022091</name>
</gene>
<dbReference type="FunFam" id="3.30.420.40:FF:000050">
    <property type="entry name" value="Actin, alpha skeletal muscle"/>
    <property type="match status" value="1"/>
</dbReference>
<sequence length="123" mass="13714">MALLLTGTTWRRWHHTLYNELCVAPEEHLMLLTKAPLNPKASHEKMTQIMFQTFNTLAMYMAIQSVPSSYASGHATGIVMGSGDGVAHTVPIYDGYTLPQAILHLDLADCYLMEPPHEDSWVA</sequence>
<dbReference type="InterPro" id="IPR004000">
    <property type="entry name" value="Actin"/>
</dbReference>
<dbReference type="PANTHER" id="PTHR11937">
    <property type="entry name" value="ACTIN"/>
    <property type="match status" value="1"/>
</dbReference>
<dbReference type="Pfam" id="PF00022">
    <property type="entry name" value="Actin"/>
    <property type="match status" value="1"/>
</dbReference>
<dbReference type="EMBL" id="CAAGRJ010022381">
    <property type="protein sequence ID" value="VFV36184.1"/>
    <property type="molecule type" value="Genomic_DNA"/>
</dbReference>
<evidence type="ECO:0000313" key="2">
    <source>
        <dbReference type="EMBL" id="VFV36184.1"/>
    </source>
</evidence>
<dbReference type="InterPro" id="IPR043129">
    <property type="entry name" value="ATPase_NBD"/>
</dbReference>
<proteinExistence type="inferred from homology"/>
<dbReference type="AlphaFoldDB" id="A0A485NVM4"/>
<keyword evidence="3" id="KW-1185">Reference proteome</keyword>
<reference evidence="2 3" key="1">
    <citation type="submission" date="2019-01" db="EMBL/GenBank/DDBJ databases">
        <authorList>
            <person name="Alioto T."/>
            <person name="Alioto T."/>
        </authorList>
    </citation>
    <scope>NUCLEOTIDE SEQUENCE [LARGE SCALE GENOMIC DNA]</scope>
</reference>
<dbReference type="Proteomes" id="UP000386466">
    <property type="component" value="Unassembled WGS sequence"/>
</dbReference>
<dbReference type="Gene3D" id="3.30.420.40">
    <property type="match status" value="2"/>
</dbReference>
<protein>
    <submittedName>
        <fullName evidence="2">Actin-like protein</fullName>
    </submittedName>
</protein>
<evidence type="ECO:0000313" key="3">
    <source>
        <dbReference type="Proteomes" id="UP000386466"/>
    </source>
</evidence>
<dbReference type="SUPFAM" id="SSF53067">
    <property type="entry name" value="Actin-like ATPase domain"/>
    <property type="match status" value="2"/>
</dbReference>
<accession>A0A485NVM4</accession>